<name>A0ABP8CFS6_9FLAO</name>
<feature type="signal peptide" evidence="1">
    <location>
        <begin position="1"/>
        <end position="17"/>
    </location>
</feature>
<keyword evidence="3" id="KW-1185">Reference proteome</keyword>
<dbReference type="PROSITE" id="PS51257">
    <property type="entry name" value="PROKAR_LIPOPROTEIN"/>
    <property type="match status" value="1"/>
</dbReference>
<dbReference type="Proteomes" id="UP001501496">
    <property type="component" value="Unassembled WGS sequence"/>
</dbReference>
<gene>
    <name evidence="2" type="ORF">GCM10022291_30540</name>
</gene>
<comment type="caution">
    <text evidence="2">The sequence shown here is derived from an EMBL/GenBank/DDBJ whole genome shotgun (WGS) entry which is preliminary data.</text>
</comment>
<sequence length="197" mass="22438">MKKIFVLAIASSSLFFATSCKIDQEKKTELPDVDLDIDASVEEGQLPSFDVDWADVNVGTEKRTVKVPKVVVVMDEVEVDVPYIDIDMPKEFGNKEEHTIMVEAEVNGFEHEINIEKIYASNNNLIVVSELEKGETSLGDKKMRISDQITINAPDLNVKHYIIGEKPNRLFNNAFKYYANEKDLKSKLENYRVIYSD</sequence>
<evidence type="ECO:0000256" key="1">
    <source>
        <dbReference type="SAM" id="SignalP"/>
    </source>
</evidence>
<dbReference type="EMBL" id="BAABCA010000006">
    <property type="protein sequence ID" value="GAA4238768.1"/>
    <property type="molecule type" value="Genomic_DNA"/>
</dbReference>
<evidence type="ECO:0000313" key="3">
    <source>
        <dbReference type="Proteomes" id="UP001501496"/>
    </source>
</evidence>
<organism evidence="2 3">
    <name type="scientific">Postechiella marina</name>
    <dbReference type="NCBI Taxonomy" id="943941"/>
    <lineage>
        <taxon>Bacteria</taxon>
        <taxon>Pseudomonadati</taxon>
        <taxon>Bacteroidota</taxon>
        <taxon>Flavobacteriia</taxon>
        <taxon>Flavobacteriales</taxon>
        <taxon>Flavobacteriaceae</taxon>
        <taxon>Postechiella</taxon>
    </lineage>
</organism>
<dbReference type="RefSeq" id="WP_344789194.1">
    <property type="nucleotide sequence ID" value="NZ_BAABCA010000006.1"/>
</dbReference>
<protein>
    <submittedName>
        <fullName evidence="2">Uncharacterized protein</fullName>
    </submittedName>
</protein>
<reference evidence="3" key="1">
    <citation type="journal article" date="2019" name="Int. J. Syst. Evol. Microbiol.">
        <title>The Global Catalogue of Microorganisms (GCM) 10K type strain sequencing project: providing services to taxonomists for standard genome sequencing and annotation.</title>
        <authorList>
            <consortium name="The Broad Institute Genomics Platform"/>
            <consortium name="The Broad Institute Genome Sequencing Center for Infectious Disease"/>
            <person name="Wu L."/>
            <person name="Ma J."/>
        </authorList>
    </citation>
    <scope>NUCLEOTIDE SEQUENCE [LARGE SCALE GENOMIC DNA]</scope>
    <source>
        <strain evidence="3">JCM 17630</strain>
    </source>
</reference>
<accession>A0ABP8CFS6</accession>
<proteinExistence type="predicted"/>
<keyword evidence="1" id="KW-0732">Signal</keyword>
<evidence type="ECO:0000313" key="2">
    <source>
        <dbReference type="EMBL" id="GAA4238768.1"/>
    </source>
</evidence>
<feature type="chain" id="PRO_5046100379" evidence="1">
    <location>
        <begin position="18"/>
        <end position="197"/>
    </location>
</feature>